<dbReference type="InterPro" id="IPR050482">
    <property type="entry name" value="Sensor_HK_TwoCompSys"/>
</dbReference>
<feature type="region of interest" description="Disordered" evidence="4">
    <location>
        <begin position="397"/>
        <end position="417"/>
    </location>
</feature>
<feature type="transmembrane region" description="Helical" evidence="5">
    <location>
        <begin position="151"/>
        <end position="172"/>
    </location>
</feature>
<dbReference type="Gene3D" id="3.30.565.10">
    <property type="entry name" value="Histidine kinase-like ATPase, C-terminal domain"/>
    <property type="match status" value="1"/>
</dbReference>
<dbReference type="GO" id="GO:0016301">
    <property type="term" value="F:kinase activity"/>
    <property type="evidence" value="ECO:0007669"/>
    <property type="project" value="UniProtKB-KW"/>
</dbReference>
<evidence type="ECO:0000256" key="2">
    <source>
        <dbReference type="ARBA" id="ARBA00022777"/>
    </source>
</evidence>
<feature type="transmembrane region" description="Helical" evidence="5">
    <location>
        <begin position="178"/>
        <end position="201"/>
    </location>
</feature>
<dbReference type="SUPFAM" id="SSF55874">
    <property type="entry name" value="ATPase domain of HSP90 chaperone/DNA topoisomerase II/histidine kinase"/>
    <property type="match status" value="1"/>
</dbReference>
<feature type="transmembrane region" description="Helical" evidence="5">
    <location>
        <begin position="121"/>
        <end position="139"/>
    </location>
</feature>
<keyword evidence="5" id="KW-0472">Membrane</keyword>
<dbReference type="RefSeq" id="WP_085511044.1">
    <property type="nucleotide sequence ID" value="NZ_FXAP01000001.1"/>
</dbReference>
<dbReference type="Proteomes" id="UP000266915">
    <property type="component" value="Unassembled WGS sequence"/>
</dbReference>
<gene>
    <name evidence="8" type="ORF">EDD42_1555</name>
</gene>
<feature type="domain" description="Phage shock protein PspC N-terminal" evidence="7">
    <location>
        <begin position="8"/>
        <end position="59"/>
    </location>
</feature>
<dbReference type="AlphaFoldDB" id="A0A3N2C1W8"/>
<evidence type="ECO:0000259" key="6">
    <source>
        <dbReference type="Pfam" id="PF02518"/>
    </source>
</evidence>
<dbReference type="InterPro" id="IPR036890">
    <property type="entry name" value="HATPase_C_sf"/>
</dbReference>
<keyword evidence="2" id="KW-0418">Kinase</keyword>
<evidence type="ECO:0000256" key="5">
    <source>
        <dbReference type="SAM" id="Phobius"/>
    </source>
</evidence>
<feature type="transmembrane region" description="Helical" evidence="5">
    <location>
        <begin position="95"/>
        <end position="115"/>
    </location>
</feature>
<name>A0A3N2C1W8_9MICO</name>
<feature type="domain" description="Histidine kinase/HSP90-like ATPase" evidence="6">
    <location>
        <begin position="307"/>
        <end position="396"/>
    </location>
</feature>
<dbReference type="EMBL" id="RKHL01000001">
    <property type="protein sequence ID" value="ROR81493.1"/>
    <property type="molecule type" value="Genomic_DNA"/>
</dbReference>
<dbReference type="InterPro" id="IPR007168">
    <property type="entry name" value="Phageshock_PspC_N"/>
</dbReference>
<evidence type="ECO:0000259" key="7">
    <source>
        <dbReference type="Pfam" id="PF04024"/>
    </source>
</evidence>
<dbReference type="InterPro" id="IPR003594">
    <property type="entry name" value="HATPase_dom"/>
</dbReference>
<keyword evidence="3" id="KW-0902">Two-component regulatory system</keyword>
<dbReference type="Pfam" id="PF02518">
    <property type="entry name" value="HATPase_c"/>
    <property type="match status" value="1"/>
</dbReference>
<sequence>MGTEVMIRPRRRLLGGVCAGFAEHTGLPVAAVRTATVILACCGGAGLLLYVWLWVMTPTQGADAPLDPREHLLRPASTDDGGDLDGPRRAPITEVLLGIALLAAGTALIATRTGLDIPLEAVIPVIVVLAGAALAWRQFGERGRGEGSRALLIRVLGALVLVVLGILLFFVTGDRPNMWTVIVAAIAVLLGVAVVIAPWALQLNRDLADERAARMREADRAEIAAHLHDSVLQTLALIQQQAGPGSEASRLARAQERELRNWLFSGGTAPTGDLATELRTLAAAVEADHAVRVDVVAVGRAIDDAPEPLLAAAREAVLNAARHAGGDVSVYLETAPQRIEVSISDRGPGFDLEQVPRDRLGVRESIIGRMQRIGGEATIRSGPGGRGTEVRLVLPVHDAAPTAPPPDTVPTVPRSRP</sequence>
<evidence type="ECO:0000256" key="1">
    <source>
        <dbReference type="ARBA" id="ARBA00022679"/>
    </source>
</evidence>
<evidence type="ECO:0000313" key="8">
    <source>
        <dbReference type="EMBL" id="ROR81493.1"/>
    </source>
</evidence>
<proteinExistence type="predicted"/>
<evidence type="ECO:0000256" key="4">
    <source>
        <dbReference type="SAM" id="MobiDB-lite"/>
    </source>
</evidence>
<organism evidence="8 9">
    <name type="scientific">Plantibacter flavus</name>
    <dbReference type="NCBI Taxonomy" id="150123"/>
    <lineage>
        <taxon>Bacteria</taxon>
        <taxon>Bacillati</taxon>
        <taxon>Actinomycetota</taxon>
        <taxon>Actinomycetes</taxon>
        <taxon>Micrococcales</taxon>
        <taxon>Microbacteriaceae</taxon>
        <taxon>Plantibacter</taxon>
    </lineage>
</organism>
<keyword evidence="5" id="KW-0812">Transmembrane</keyword>
<dbReference type="Pfam" id="PF04024">
    <property type="entry name" value="PspC"/>
    <property type="match status" value="1"/>
</dbReference>
<keyword evidence="1" id="KW-0808">Transferase</keyword>
<keyword evidence="9" id="KW-1185">Reference proteome</keyword>
<dbReference type="CDD" id="cd16917">
    <property type="entry name" value="HATPase_UhpB-NarQ-NarX-like"/>
    <property type="match status" value="1"/>
</dbReference>
<keyword evidence="5" id="KW-1133">Transmembrane helix</keyword>
<dbReference type="GO" id="GO:0000160">
    <property type="term" value="P:phosphorelay signal transduction system"/>
    <property type="evidence" value="ECO:0007669"/>
    <property type="project" value="UniProtKB-KW"/>
</dbReference>
<reference evidence="8 9" key="1">
    <citation type="submission" date="2018-11" db="EMBL/GenBank/DDBJ databases">
        <title>Sequencing the genomes of 1000 actinobacteria strains.</title>
        <authorList>
            <person name="Klenk H.-P."/>
        </authorList>
    </citation>
    <scope>NUCLEOTIDE SEQUENCE [LARGE SCALE GENOMIC DNA]</scope>
    <source>
        <strain evidence="8 9">DSM 14012</strain>
    </source>
</reference>
<feature type="region of interest" description="Disordered" evidence="4">
    <location>
        <begin position="66"/>
        <end position="85"/>
    </location>
</feature>
<feature type="transmembrane region" description="Helical" evidence="5">
    <location>
        <begin position="37"/>
        <end position="55"/>
    </location>
</feature>
<evidence type="ECO:0000256" key="3">
    <source>
        <dbReference type="ARBA" id="ARBA00023012"/>
    </source>
</evidence>
<dbReference type="PANTHER" id="PTHR24421:SF61">
    <property type="entry name" value="OXYGEN SENSOR HISTIDINE KINASE NREB"/>
    <property type="match status" value="1"/>
</dbReference>
<protein>
    <submittedName>
        <fullName evidence="8">Phage shock protein C (PspC) family protein</fullName>
    </submittedName>
</protein>
<evidence type="ECO:0000313" key="9">
    <source>
        <dbReference type="Proteomes" id="UP000266915"/>
    </source>
</evidence>
<dbReference type="PANTHER" id="PTHR24421">
    <property type="entry name" value="NITRATE/NITRITE SENSOR PROTEIN NARX-RELATED"/>
    <property type="match status" value="1"/>
</dbReference>
<accession>A0A3N2C1W8</accession>
<comment type="caution">
    <text evidence="8">The sequence shown here is derived from an EMBL/GenBank/DDBJ whole genome shotgun (WGS) entry which is preliminary data.</text>
</comment>